<sequence>STNIDIDEWAYNLNKKYGQDGIFEFNMVGIRYIMINRAEYVSRFMLSEHDDHSKHLMRTKNNGLLDFYGLSTKGVAFNFDYNSWKFNRQLFARAMRTAYNSKKTAKLINNLFEEMINYWINLKNPDDDSTIIDASIWIFKYSFDSLSTIITGSPSFSMQSYYQGLKKIDTQEDIKSFEKYSNCLKHFQNDNLLTFTPKFLRYVPTLRGRILSLLNDVNFMKEMCMEKIRRRKKEIEKIVKIDPKQLGDDLLTSMIVANTPYETHPPTNVDPSLLRPMTDKEMIGLLFESYVPSET</sequence>
<reference evidence="1" key="1">
    <citation type="submission" date="2021-06" db="EMBL/GenBank/DDBJ databases">
        <authorList>
            <person name="Kallberg Y."/>
            <person name="Tangrot J."/>
            <person name="Rosling A."/>
        </authorList>
    </citation>
    <scope>NUCLEOTIDE SEQUENCE</scope>
    <source>
        <strain evidence="1">AU212A</strain>
    </source>
</reference>
<evidence type="ECO:0000313" key="2">
    <source>
        <dbReference type="Proteomes" id="UP000789860"/>
    </source>
</evidence>
<gene>
    <name evidence="1" type="ORF">SCALOS_LOCUS6722</name>
</gene>
<protein>
    <submittedName>
        <fullName evidence="1">11196_t:CDS:1</fullName>
    </submittedName>
</protein>
<evidence type="ECO:0000313" key="1">
    <source>
        <dbReference type="EMBL" id="CAG8595101.1"/>
    </source>
</evidence>
<feature type="non-terminal residue" evidence="1">
    <location>
        <position position="295"/>
    </location>
</feature>
<feature type="non-terminal residue" evidence="1">
    <location>
        <position position="1"/>
    </location>
</feature>
<name>A0ACA9MLS5_9GLOM</name>
<organism evidence="1 2">
    <name type="scientific">Scutellospora calospora</name>
    <dbReference type="NCBI Taxonomy" id="85575"/>
    <lineage>
        <taxon>Eukaryota</taxon>
        <taxon>Fungi</taxon>
        <taxon>Fungi incertae sedis</taxon>
        <taxon>Mucoromycota</taxon>
        <taxon>Glomeromycotina</taxon>
        <taxon>Glomeromycetes</taxon>
        <taxon>Diversisporales</taxon>
        <taxon>Gigasporaceae</taxon>
        <taxon>Scutellospora</taxon>
    </lineage>
</organism>
<dbReference type="EMBL" id="CAJVPM010013473">
    <property type="protein sequence ID" value="CAG8595101.1"/>
    <property type="molecule type" value="Genomic_DNA"/>
</dbReference>
<comment type="caution">
    <text evidence="1">The sequence shown here is derived from an EMBL/GenBank/DDBJ whole genome shotgun (WGS) entry which is preliminary data.</text>
</comment>
<accession>A0ACA9MLS5</accession>
<keyword evidence="2" id="KW-1185">Reference proteome</keyword>
<proteinExistence type="predicted"/>
<dbReference type="Proteomes" id="UP000789860">
    <property type="component" value="Unassembled WGS sequence"/>
</dbReference>